<keyword evidence="2" id="KW-1185">Reference proteome</keyword>
<reference evidence="1 2" key="1">
    <citation type="submission" date="2021-04" db="EMBL/GenBank/DDBJ databases">
        <title>Genome analysis of Polyangium sp.</title>
        <authorList>
            <person name="Li Y."/>
            <person name="Wang J."/>
        </authorList>
    </citation>
    <scope>NUCLEOTIDE SEQUENCE [LARGE SCALE GENOMIC DNA]</scope>
    <source>
        <strain evidence="1 2">SDU14</strain>
    </source>
</reference>
<gene>
    <name evidence="1" type="ORF">KEG57_52800</name>
</gene>
<dbReference type="Proteomes" id="UP001151081">
    <property type="component" value="Unassembled WGS sequence"/>
</dbReference>
<dbReference type="EMBL" id="JAGTJJ010000102">
    <property type="protein sequence ID" value="MDC3989252.1"/>
    <property type="molecule type" value="Genomic_DNA"/>
</dbReference>
<evidence type="ECO:0000313" key="1">
    <source>
        <dbReference type="EMBL" id="MDC3989252.1"/>
    </source>
</evidence>
<sequence>MSKRKTFVERVLDGEILDLDTIDDEIDAWHESDADCPLHEWLGLTRDEYALFVEKPEALRTILMAKRHGIPLKQLVGITAASALALAARGTSPAEAEAIRKWLEQTNRL</sequence>
<organism evidence="1 2">
    <name type="scientific">Polyangium jinanense</name>
    <dbReference type="NCBI Taxonomy" id="2829994"/>
    <lineage>
        <taxon>Bacteria</taxon>
        <taxon>Pseudomonadati</taxon>
        <taxon>Myxococcota</taxon>
        <taxon>Polyangia</taxon>
        <taxon>Polyangiales</taxon>
        <taxon>Polyangiaceae</taxon>
        <taxon>Polyangium</taxon>
    </lineage>
</organism>
<proteinExistence type="predicted"/>
<comment type="caution">
    <text evidence="1">The sequence shown here is derived from an EMBL/GenBank/DDBJ whole genome shotgun (WGS) entry which is preliminary data.</text>
</comment>
<accession>A0A9X3XFD8</accession>
<evidence type="ECO:0000313" key="2">
    <source>
        <dbReference type="Proteomes" id="UP001151081"/>
    </source>
</evidence>
<name>A0A9X3XFD8_9BACT</name>
<protein>
    <submittedName>
        <fullName evidence="1">Uncharacterized protein</fullName>
    </submittedName>
</protein>
<dbReference type="RefSeq" id="WP_272429024.1">
    <property type="nucleotide sequence ID" value="NZ_JAGTJJ010000102.1"/>
</dbReference>
<dbReference type="AlphaFoldDB" id="A0A9X3XFD8"/>